<dbReference type="InterPro" id="IPR036361">
    <property type="entry name" value="SAP_dom_sf"/>
</dbReference>
<dbReference type="InterPro" id="IPR003034">
    <property type="entry name" value="SAP_dom"/>
</dbReference>
<comment type="caution">
    <text evidence="3">The sequence shown here is derived from an EMBL/GenBank/DDBJ whole genome shotgun (WGS) entry which is preliminary data.</text>
</comment>
<dbReference type="SUPFAM" id="SSF68906">
    <property type="entry name" value="SAP domain"/>
    <property type="match status" value="1"/>
</dbReference>
<accession>A0A8H3IVI5</accession>
<dbReference type="Proteomes" id="UP000664534">
    <property type="component" value="Unassembled WGS sequence"/>
</dbReference>
<dbReference type="OrthoDB" id="5480324at2759"/>
<evidence type="ECO:0000313" key="3">
    <source>
        <dbReference type="EMBL" id="CAF9934208.1"/>
    </source>
</evidence>
<name>A0A8H3IVI5_9LECA</name>
<feature type="region of interest" description="Disordered" evidence="1">
    <location>
        <begin position="1"/>
        <end position="25"/>
    </location>
</feature>
<dbReference type="EMBL" id="CAJPDT010000075">
    <property type="protein sequence ID" value="CAF9934208.1"/>
    <property type="molecule type" value="Genomic_DNA"/>
</dbReference>
<gene>
    <name evidence="3" type="ORF">IMSHALPRED_009627</name>
</gene>
<feature type="region of interest" description="Disordered" evidence="1">
    <location>
        <begin position="208"/>
        <end position="232"/>
    </location>
</feature>
<evidence type="ECO:0000313" key="4">
    <source>
        <dbReference type="Proteomes" id="UP000664534"/>
    </source>
</evidence>
<dbReference type="PROSITE" id="PS50800">
    <property type="entry name" value="SAP"/>
    <property type="match status" value="1"/>
</dbReference>
<organism evidence="3 4">
    <name type="scientific">Imshaugia aleurites</name>
    <dbReference type="NCBI Taxonomy" id="172621"/>
    <lineage>
        <taxon>Eukaryota</taxon>
        <taxon>Fungi</taxon>
        <taxon>Dikarya</taxon>
        <taxon>Ascomycota</taxon>
        <taxon>Pezizomycotina</taxon>
        <taxon>Lecanoromycetes</taxon>
        <taxon>OSLEUM clade</taxon>
        <taxon>Lecanoromycetidae</taxon>
        <taxon>Lecanorales</taxon>
        <taxon>Lecanorineae</taxon>
        <taxon>Parmeliaceae</taxon>
        <taxon>Imshaugia</taxon>
    </lineage>
</organism>
<evidence type="ECO:0000259" key="2">
    <source>
        <dbReference type="PROSITE" id="PS50800"/>
    </source>
</evidence>
<keyword evidence="4" id="KW-1185">Reference proteome</keyword>
<protein>
    <recommendedName>
        <fullName evidence="2">SAP domain-containing protein</fullName>
    </recommendedName>
</protein>
<feature type="compositionally biased region" description="Low complexity" evidence="1">
    <location>
        <begin position="1"/>
        <end position="24"/>
    </location>
</feature>
<proteinExistence type="predicted"/>
<evidence type="ECO:0000256" key="1">
    <source>
        <dbReference type="SAM" id="MobiDB-lite"/>
    </source>
</evidence>
<reference evidence="3" key="1">
    <citation type="submission" date="2021-03" db="EMBL/GenBank/DDBJ databases">
        <authorList>
            <person name="Tagirdzhanova G."/>
        </authorList>
    </citation>
    <scope>NUCLEOTIDE SEQUENCE</scope>
</reference>
<feature type="domain" description="SAP" evidence="2">
    <location>
        <begin position="32"/>
        <end position="66"/>
    </location>
</feature>
<dbReference type="Pfam" id="PF02037">
    <property type="entry name" value="SAP"/>
    <property type="match status" value="1"/>
</dbReference>
<dbReference type="AlphaFoldDB" id="A0A8H3IVI5"/>
<sequence length="232" mass="24874">MFPSSSTTPPTINTPTAPAATTTTRAKRHLNLSTLTIPALKTLLRAGGLPVKGKKADLLTRLNYTNNDDDASPNALYLLRLIRSDSSSSHDPSTLIGHRIQGFETRVDAFILVTDRARVTITFDAHNANARYAAEIVADDALIEGLEPVQRGMREGLGPKGLLIEEAVALPVYPGSGECYRVVGLRCEGMKGFGFVFAVDSVLEDYEGSPEWSPVEETGEEMLDRGSGGGGL</sequence>
<dbReference type="Gene3D" id="1.10.720.30">
    <property type="entry name" value="SAP domain"/>
    <property type="match status" value="1"/>
</dbReference>